<accession>A0A2T0S6P9</accession>
<reference evidence="2 3" key="1">
    <citation type="submission" date="2018-03" db="EMBL/GenBank/DDBJ databases">
        <title>Genomic Encyclopedia of Archaeal and Bacterial Type Strains, Phase II (KMG-II): from individual species to whole genera.</title>
        <authorList>
            <person name="Goeker M."/>
        </authorList>
    </citation>
    <scope>NUCLEOTIDE SEQUENCE [LARGE SCALE GENOMIC DNA]</scope>
    <source>
        <strain evidence="2 3">DSM 28354</strain>
    </source>
</reference>
<dbReference type="Pfam" id="PF14344">
    <property type="entry name" value="DUF4397"/>
    <property type="match status" value="1"/>
</dbReference>
<name>A0A2T0S6P9_9BACT</name>
<keyword evidence="3" id="KW-1185">Reference proteome</keyword>
<comment type="caution">
    <text evidence="2">The sequence shown here is derived from an EMBL/GenBank/DDBJ whole genome shotgun (WGS) entry which is preliminary data.</text>
</comment>
<evidence type="ECO:0000313" key="2">
    <source>
        <dbReference type="EMBL" id="PRY29082.1"/>
    </source>
</evidence>
<evidence type="ECO:0000259" key="1">
    <source>
        <dbReference type="Pfam" id="PF14344"/>
    </source>
</evidence>
<dbReference type="Proteomes" id="UP000238375">
    <property type="component" value="Unassembled WGS sequence"/>
</dbReference>
<dbReference type="EMBL" id="PVTE01000027">
    <property type="protein sequence ID" value="PRY29082.1"/>
    <property type="molecule type" value="Genomic_DNA"/>
</dbReference>
<evidence type="ECO:0000313" key="3">
    <source>
        <dbReference type="Proteomes" id="UP000238375"/>
    </source>
</evidence>
<proteinExistence type="predicted"/>
<dbReference type="AlphaFoldDB" id="A0A2T0S6P9"/>
<organism evidence="2 3">
    <name type="scientific">Spirosoma oryzae</name>
    <dbReference type="NCBI Taxonomy" id="1469603"/>
    <lineage>
        <taxon>Bacteria</taxon>
        <taxon>Pseudomonadati</taxon>
        <taxon>Bacteroidota</taxon>
        <taxon>Cytophagia</taxon>
        <taxon>Cytophagales</taxon>
        <taxon>Cytophagaceae</taxon>
        <taxon>Spirosoma</taxon>
    </lineage>
</organism>
<feature type="domain" description="DUF4397" evidence="1">
    <location>
        <begin position="35"/>
        <end position="176"/>
    </location>
</feature>
<sequence>MRTYTYLIALLAIGLGWSCQRETLLIPSTPVQTGARIKLVHAAPEAASVDLYVNGQKISAGLPTGASSISAGTGTPTAITFGNTFPGSTASYAVISSGQVPITLSSPAATTAGSATTVATQTLSLTDGNYYSLLVLGTGTQPQIKLIPDDFNTATDPALFYVRFINLIPNAPAYDLALASGAIITANVAYQSASPFVGVDLSNNASFVFRSTGTTTSGGTGVTFTGSTAGRVITIIAQGVVGRTGTQAPRINVYVNR</sequence>
<dbReference type="InterPro" id="IPR025510">
    <property type="entry name" value="DUF4397"/>
</dbReference>
<dbReference type="RefSeq" id="WP_245882427.1">
    <property type="nucleotide sequence ID" value="NZ_PVTE01000027.1"/>
</dbReference>
<protein>
    <submittedName>
        <fullName evidence="2">Uncharacterized protein DUF4397</fullName>
    </submittedName>
</protein>
<gene>
    <name evidence="2" type="ORF">CLV58_12721</name>
</gene>